<proteinExistence type="predicted"/>
<evidence type="ECO:0000259" key="1">
    <source>
        <dbReference type="Pfam" id="PF13579"/>
    </source>
</evidence>
<feature type="non-terminal residue" evidence="2">
    <location>
        <position position="142"/>
    </location>
</feature>
<dbReference type="EMBL" id="UINC01047922">
    <property type="protein sequence ID" value="SVB57811.1"/>
    <property type="molecule type" value="Genomic_DNA"/>
</dbReference>
<gene>
    <name evidence="2" type="ORF">METZ01_LOCUS210665</name>
</gene>
<feature type="domain" description="Glycosyltransferase subfamily 4-like N-terminal" evidence="1">
    <location>
        <begin position="14"/>
        <end position="127"/>
    </location>
</feature>
<dbReference type="InterPro" id="IPR028098">
    <property type="entry name" value="Glyco_trans_4-like_N"/>
</dbReference>
<dbReference type="SUPFAM" id="SSF53756">
    <property type="entry name" value="UDP-Glycosyltransferase/glycogen phosphorylase"/>
    <property type="match status" value="1"/>
</dbReference>
<accession>A0A382F6S2</accession>
<name>A0A382F6S2_9ZZZZ</name>
<dbReference type="AlphaFoldDB" id="A0A382F6S2"/>
<organism evidence="2">
    <name type="scientific">marine metagenome</name>
    <dbReference type="NCBI Taxonomy" id="408172"/>
    <lineage>
        <taxon>unclassified sequences</taxon>
        <taxon>metagenomes</taxon>
        <taxon>ecological metagenomes</taxon>
    </lineage>
</organism>
<protein>
    <recommendedName>
        <fullName evidence="1">Glycosyltransferase subfamily 4-like N-terminal domain-containing protein</fullName>
    </recommendedName>
</protein>
<sequence>MALLTHEPFYPPSGGGSTEANYLVIELTRRSHEVHLFCPDFPDRDTVAKRFGITVHPFTGWEMGRYTRLRSLKYLAYPGVLRRLVRRIARDISFDAILSQHAISAVAAGKLKTDLGVPVVMNFLDFLTGFMESWPAWTMPRF</sequence>
<reference evidence="2" key="1">
    <citation type="submission" date="2018-05" db="EMBL/GenBank/DDBJ databases">
        <authorList>
            <person name="Lanie J.A."/>
            <person name="Ng W.-L."/>
            <person name="Kazmierczak K.M."/>
            <person name="Andrzejewski T.M."/>
            <person name="Davidsen T.M."/>
            <person name="Wayne K.J."/>
            <person name="Tettelin H."/>
            <person name="Glass J.I."/>
            <person name="Rusch D."/>
            <person name="Podicherti R."/>
            <person name="Tsui H.-C.T."/>
            <person name="Winkler M.E."/>
        </authorList>
    </citation>
    <scope>NUCLEOTIDE SEQUENCE</scope>
</reference>
<dbReference type="Gene3D" id="3.40.50.2000">
    <property type="entry name" value="Glycogen Phosphorylase B"/>
    <property type="match status" value="1"/>
</dbReference>
<dbReference type="Pfam" id="PF13579">
    <property type="entry name" value="Glyco_trans_4_4"/>
    <property type="match status" value="1"/>
</dbReference>
<evidence type="ECO:0000313" key="2">
    <source>
        <dbReference type="EMBL" id="SVB57811.1"/>
    </source>
</evidence>